<evidence type="ECO:0000256" key="1">
    <source>
        <dbReference type="ARBA" id="ARBA00022737"/>
    </source>
</evidence>
<protein>
    <recommendedName>
        <fullName evidence="4">NACHT domain-containing protein</fullName>
    </recommendedName>
</protein>
<dbReference type="InterPro" id="IPR007111">
    <property type="entry name" value="NACHT_NTPase"/>
</dbReference>
<evidence type="ECO:0000256" key="3">
    <source>
        <dbReference type="PROSITE-ProRule" id="PRU00339"/>
    </source>
</evidence>
<dbReference type="EMBL" id="LCYG01000016">
    <property type="protein sequence ID" value="KLK93929.1"/>
    <property type="molecule type" value="Genomic_DNA"/>
</dbReference>
<gene>
    <name evidence="5" type="ORF">AA309_05445</name>
</gene>
<keyword evidence="2 3" id="KW-0802">TPR repeat</keyword>
<feature type="repeat" description="TPR" evidence="3">
    <location>
        <begin position="835"/>
        <end position="868"/>
    </location>
</feature>
<feature type="repeat" description="TPR" evidence="3">
    <location>
        <begin position="869"/>
        <end position="902"/>
    </location>
</feature>
<dbReference type="Gene3D" id="3.40.50.300">
    <property type="entry name" value="P-loop containing nucleotide triphosphate hydrolases"/>
    <property type="match status" value="1"/>
</dbReference>
<evidence type="ECO:0000259" key="4">
    <source>
        <dbReference type="Pfam" id="PF05729"/>
    </source>
</evidence>
<dbReference type="Pfam" id="PF05729">
    <property type="entry name" value="NACHT"/>
    <property type="match status" value="1"/>
</dbReference>
<dbReference type="SUPFAM" id="SSF52540">
    <property type="entry name" value="P-loop containing nucleoside triphosphate hydrolases"/>
    <property type="match status" value="1"/>
</dbReference>
<dbReference type="OrthoDB" id="6193797at2"/>
<dbReference type="SMART" id="SM00028">
    <property type="entry name" value="TPR"/>
    <property type="match status" value="3"/>
</dbReference>
<dbReference type="Gene3D" id="1.25.40.10">
    <property type="entry name" value="Tetratricopeptide repeat domain"/>
    <property type="match status" value="2"/>
</dbReference>
<dbReference type="RefSeq" id="WP_047187973.1">
    <property type="nucleotide sequence ID" value="NZ_LCYG01000016.1"/>
</dbReference>
<evidence type="ECO:0000256" key="2">
    <source>
        <dbReference type="ARBA" id="ARBA00022803"/>
    </source>
</evidence>
<evidence type="ECO:0000313" key="5">
    <source>
        <dbReference type="EMBL" id="KLK93929.1"/>
    </source>
</evidence>
<reference evidence="5 6" key="1">
    <citation type="submission" date="2015-05" db="EMBL/GenBank/DDBJ databases">
        <title>Draft genome sequence of Microvirga vignae strain BR3299, a novel nitrogen fixing bacteria isolated from Brazil semi-aired region.</title>
        <authorList>
            <person name="Zilli J.E."/>
            <person name="Passos S.R."/>
            <person name="Leite J."/>
            <person name="Baldani J.I."/>
            <person name="Xavier G.R."/>
            <person name="Rumjaneck N.G."/>
            <person name="Simoes-Araujo J.L."/>
        </authorList>
    </citation>
    <scope>NUCLEOTIDE SEQUENCE [LARGE SCALE GENOMIC DNA]</scope>
    <source>
        <strain evidence="5 6">BR3299</strain>
    </source>
</reference>
<dbReference type="PANTHER" id="PTHR44858:SF1">
    <property type="entry name" value="UDP-N-ACETYLGLUCOSAMINE--PEPTIDE N-ACETYLGLUCOSAMINYLTRANSFERASE SPINDLY-RELATED"/>
    <property type="match status" value="1"/>
</dbReference>
<dbReference type="PANTHER" id="PTHR44858">
    <property type="entry name" value="TETRATRICOPEPTIDE REPEAT PROTEIN 6"/>
    <property type="match status" value="1"/>
</dbReference>
<evidence type="ECO:0000313" key="6">
    <source>
        <dbReference type="Proteomes" id="UP000035489"/>
    </source>
</evidence>
<sequence>MTRDEAATGQYASADGARAGRDIIVTAGLDEQKTRDLLENLLEAVTDSGFARAARSYFSALRGYCASPYQVLRSRFPETTTLDDVYIPLRGKTLDATSEILMISDAIRSVFRRGKKQILVQGPPGSGKSTLLRQIARHAWDDPHSVGLDQRYIALPIRLRSYAEVEGASREDRIWRAIDRARELEIDGPRPPAGFMDAWPQQLGVPWLFLLDGFDEVPPERREEIFVWLKALVSQNVALLITSRPAEFLLERQFQRLLEQFEVQPFSREQQSLLAKNWLGERSRDFEEAFARFANGELGGTPLLLTIAALVYLRSGSLPVRKSELYRIFVNDTWQEALSRGANEDLGPELFEAAPLLIPISLRLIARTMTEGRGEGSALDFGSDLNKLTALVARVLEKELNIPKSIATLRASRLLTFLGTRSGVLRTSPYQCEWLHPTFREFLTAEAFSEDADEREIDGILAKRHEVAWRQIVLFLIAILSEKASVEPLLRRLKSTNSPYDLALVGVAVSEGANIDDPTFVEEVVRDLCDSIRDLSKGWICNRLLTADSTKIDRLRPALKPFMHHDEMRPHIDKLTADLIGTAIEFGQHGANAIEDLRELGAYDGLSRLAAEREAPLPVRADAARSLCSSGLLAQGHAAYFDLANWASREPGRWKELISALAKAPDPDLFAALATEGLIVGDHWDKLLDAVAEDERPAVLAALAADPRLSPSQQLSVTLRSIRDPEQALRLLPSFAGQPSAMRACINVLVQRMDRGALLGIMLNSASTPEMRLLAFRGLKALRAYSELKEVVHSEQVPYALRRRSAEVLYGSALDFDTASLLLGFFDAAGNSHRPGILRRRGFLNYQLDRYEEALQVFVELFALQPKTAWALVIYGHCMQLLGRTEEALTAYNEALELEPSNTFARCQRAFIRWAYDDIPAAVQDVLQTREYIAPKWFHLYAAEILRIAGLFDEARGWLDAAVRDDSSRELALILRGSLSFHLGQIGDAVADFRALPPSEGLLRADPFYIAARHNMAKALRAIGCFAEAISEYSKLIEQCGKSTPYVSERAEAMLQAGAFSDADRQIASLREQDPEEPFLTYLEGLSRGLQGDRKALRDAAAAALALIPDEQGQGEYLSICRSNRALCYLAIDDPASAQEMLRRLVEDKQLEQLRYYTVPYLDALVRALPGRGDIVAARDHTKRHAWPLGWTGDVDYDPRLIVLSRVQRAAYPFPMYCQKYSIEGLNGDKELGERILGANRSDECSILLWTLGQPDRVYGHCNFKKDRDAEYDLKFCESTNLMLSKNLRVLVEQFGVRRLLFLEVKLLERFASTVRAANLPVQCSLAEMPVA</sequence>
<keyword evidence="6" id="KW-1185">Reference proteome</keyword>
<name>A0A0H1RFV4_9HYPH</name>
<keyword evidence="1" id="KW-0677">Repeat</keyword>
<dbReference type="PATRIC" id="fig|1225564.3.peg.1554"/>
<dbReference type="PROSITE" id="PS50005">
    <property type="entry name" value="TPR"/>
    <property type="match status" value="2"/>
</dbReference>
<accession>A0A0H1RFV4</accession>
<dbReference type="InterPro" id="IPR027417">
    <property type="entry name" value="P-loop_NTPase"/>
</dbReference>
<dbReference type="InterPro" id="IPR019734">
    <property type="entry name" value="TPR_rpt"/>
</dbReference>
<proteinExistence type="predicted"/>
<dbReference type="Pfam" id="PF13181">
    <property type="entry name" value="TPR_8"/>
    <property type="match status" value="1"/>
</dbReference>
<dbReference type="STRING" id="1225564.AA309_05445"/>
<dbReference type="InterPro" id="IPR050498">
    <property type="entry name" value="Ycf3"/>
</dbReference>
<dbReference type="SUPFAM" id="SSF48452">
    <property type="entry name" value="TPR-like"/>
    <property type="match status" value="2"/>
</dbReference>
<comment type="caution">
    <text evidence="5">The sequence shown here is derived from an EMBL/GenBank/DDBJ whole genome shotgun (WGS) entry which is preliminary data.</text>
</comment>
<dbReference type="InterPro" id="IPR011990">
    <property type="entry name" value="TPR-like_helical_dom_sf"/>
</dbReference>
<dbReference type="Proteomes" id="UP000035489">
    <property type="component" value="Unassembled WGS sequence"/>
</dbReference>
<organism evidence="5 6">
    <name type="scientific">Microvirga vignae</name>
    <dbReference type="NCBI Taxonomy" id="1225564"/>
    <lineage>
        <taxon>Bacteria</taxon>
        <taxon>Pseudomonadati</taxon>
        <taxon>Pseudomonadota</taxon>
        <taxon>Alphaproteobacteria</taxon>
        <taxon>Hyphomicrobiales</taxon>
        <taxon>Methylobacteriaceae</taxon>
        <taxon>Microvirga</taxon>
    </lineage>
</organism>
<feature type="domain" description="NACHT" evidence="4">
    <location>
        <begin position="117"/>
        <end position="279"/>
    </location>
</feature>